<dbReference type="Proteomes" id="UP000327044">
    <property type="component" value="Unassembled WGS sequence"/>
</dbReference>
<keyword evidence="3" id="KW-1185">Reference proteome</keyword>
<dbReference type="InParanoid" id="A0A5N4AW98"/>
<comment type="caution">
    <text evidence="2">The sequence shown here is derived from an EMBL/GenBank/DDBJ whole genome shotgun (WGS) entry which is preliminary data.</text>
</comment>
<evidence type="ECO:0000313" key="3">
    <source>
        <dbReference type="Proteomes" id="UP000327044"/>
    </source>
</evidence>
<evidence type="ECO:0008006" key="4">
    <source>
        <dbReference type="Google" id="ProtNLM"/>
    </source>
</evidence>
<feature type="compositionally biased region" description="Basic and acidic residues" evidence="1">
    <location>
        <begin position="335"/>
        <end position="348"/>
    </location>
</feature>
<name>A0A5N4AW98_PHOPY</name>
<feature type="region of interest" description="Disordered" evidence="1">
    <location>
        <begin position="322"/>
        <end position="349"/>
    </location>
</feature>
<evidence type="ECO:0000256" key="1">
    <source>
        <dbReference type="SAM" id="MobiDB-lite"/>
    </source>
</evidence>
<dbReference type="PANTHER" id="PTHR33053:SF9">
    <property type="entry name" value="AGAP000105-PA"/>
    <property type="match status" value="1"/>
</dbReference>
<reference evidence="2 3" key="1">
    <citation type="journal article" date="2018" name="Elife">
        <title>Firefly genomes illuminate parallel origins of bioluminescence in beetles.</title>
        <authorList>
            <person name="Fallon T.R."/>
            <person name="Lower S.E."/>
            <person name="Chang C.H."/>
            <person name="Bessho-Uehara M."/>
            <person name="Martin G.J."/>
            <person name="Bewick A.J."/>
            <person name="Behringer M."/>
            <person name="Debat H.J."/>
            <person name="Wong I."/>
            <person name="Day J.C."/>
            <person name="Suvorov A."/>
            <person name="Silva C.J."/>
            <person name="Stanger-Hall K.F."/>
            <person name="Hall D.W."/>
            <person name="Schmitz R.J."/>
            <person name="Nelson D.R."/>
            <person name="Lewis S.M."/>
            <person name="Shigenobu S."/>
            <person name="Bybee S.M."/>
            <person name="Larracuente A.M."/>
            <person name="Oba Y."/>
            <person name="Weng J.K."/>
        </authorList>
    </citation>
    <scope>NUCLEOTIDE SEQUENCE [LARGE SCALE GENOMIC DNA]</scope>
    <source>
        <strain evidence="2">1611_PpyrPB1</strain>
        <tissue evidence="2">Whole body</tissue>
    </source>
</reference>
<organism evidence="2 3">
    <name type="scientific">Photinus pyralis</name>
    <name type="common">Common eastern firefly</name>
    <name type="synonym">Lampyris pyralis</name>
    <dbReference type="NCBI Taxonomy" id="7054"/>
    <lineage>
        <taxon>Eukaryota</taxon>
        <taxon>Metazoa</taxon>
        <taxon>Ecdysozoa</taxon>
        <taxon>Arthropoda</taxon>
        <taxon>Hexapoda</taxon>
        <taxon>Insecta</taxon>
        <taxon>Pterygota</taxon>
        <taxon>Neoptera</taxon>
        <taxon>Endopterygota</taxon>
        <taxon>Coleoptera</taxon>
        <taxon>Polyphaga</taxon>
        <taxon>Elateriformia</taxon>
        <taxon>Elateroidea</taxon>
        <taxon>Lampyridae</taxon>
        <taxon>Lampyrinae</taxon>
        <taxon>Photinus</taxon>
    </lineage>
</organism>
<accession>A0A5N4AW98</accession>
<sequence length="700" mass="81013">MNKLKLSTSDIKKLKKFKMSGTYHRQIQKSVKSKLATYKTKKYEITTVDDTAEYTSTTKKATETMDNLDKSHFISEALSSQQLVKDLPNLLQNNLDNDEEIEEHYLFSEDSDTDEYDGSNISNETLNEKLRNWAISFNISHSAVTALLGILKLPNLPKSSRTLLRTPRDVTIKKMGSGNYWHNGLENCLLHYLRTSDNYLSNLELSFNVDGLPIYNSSKMEFWPILCSISNLQPMVVGIYCGTTKPPSVKEFMTPFVDELKHLLKNGISVSKQHWTISIRCFICDTPARAFVKGVVNFNAYSGCTRCTVVGEYSHESHRMSFPRTDLPRRTNNSFRERTDPDHHKEDSTPLEDLPIDMIKDFPVGDSLHLLHLGIMKRCLIGWREGKFKKHSKWSVHDTDLITNFLHRCKMPKEIHRAVRGLDTLAFWKGVEFRTFLLYIAPVILKDFLPVDVYQHFLMLFVAITICSSSRYSKYLKVAESLLEKYIDKYIDIYGLDSITSNVHSLCHLVDDVERFGELETFSAYQYENKLYKIKRLLRTGNNPLAQAAKRIQEIEISQNCDKHKTPNPFPIVKKQIKSNLDELKHRLPHCNEFFAHIEVNDSLMFNYEEKNRWFLTKNQIVKMKCATKVDNNWCLYGSPLRKTEDFFETPIKSSRLNIFMSTCEEEPAVLFPLADIECKLVAIQCHDTKVFIPLIHSLI</sequence>
<evidence type="ECO:0000313" key="2">
    <source>
        <dbReference type="EMBL" id="KAB0801508.1"/>
    </source>
</evidence>
<protein>
    <recommendedName>
        <fullName evidence="4">Transposase domain-containing protein</fullName>
    </recommendedName>
</protein>
<dbReference type="PANTHER" id="PTHR33053">
    <property type="entry name" value="PROTEIN, PUTATIVE-RELATED"/>
    <property type="match status" value="1"/>
</dbReference>
<dbReference type="EMBL" id="VVIM01000003">
    <property type="protein sequence ID" value="KAB0801508.1"/>
    <property type="molecule type" value="Genomic_DNA"/>
</dbReference>
<dbReference type="OrthoDB" id="7431418at2759"/>
<dbReference type="AlphaFoldDB" id="A0A5N4AW98"/>
<gene>
    <name evidence="2" type="ORF">PPYR_05862</name>
</gene>
<proteinExistence type="predicted"/>